<evidence type="ECO:0000256" key="4">
    <source>
        <dbReference type="ARBA" id="ARBA00022692"/>
    </source>
</evidence>
<dbReference type="InterPro" id="IPR009580">
    <property type="entry name" value="GPI_biosynthesis_protein_Pig-F"/>
</dbReference>
<keyword evidence="7 9" id="KW-0472">Membrane</keyword>
<keyword evidence="11" id="KW-1185">Reference proteome</keyword>
<gene>
    <name evidence="10" type="ORF">D9757_012051</name>
</gene>
<keyword evidence="3" id="KW-0337">GPI-anchor biosynthesis</keyword>
<feature type="transmembrane region" description="Helical" evidence="9">
    <location>
        <begin position="92"/>
        <end position="113"/>
    </location>
</feature>
<name>A0A8H5FWN3_9AGAR</name>
<dbReference type="AlphaFoldDB" id="A0A8H5FWN3"/>
<evidence type="ECO:0000313" key="10">
    <source>
        <dbReference type="EMBL" id="KAF5351462.1"/>
    </source>
</evidence>
<dbReference type="UniPathway" id="UPA00196"/>
<reference evidence="10 11" key="1">
    <citation type="journal article" date="2020" name="ISME J.">
        <title>Uncovering the hidden diversity of litter-decomposition mechanisms in mushroom-forming fungi.</title>
        <authorList>
            <person name="Floudas D."/>
            <person name="Bentzer J."/>
            <person name="Ahren D."/>
            <person name="Johansson T."/>
            <person name="Persson P."/>
            <person name="Tunlid A."/>
        </authorList>
    </citation>
    <scope>NUCLEOTIDE SEQUENCE [LARGE SCALE GENOMIC DNA]</scope>
    <source>
        <strain evidence="10 11">CBS 406.79</strain>
    </source>
</reference>
<keyword evidence="6 9" id="KW-1133">Transmembrane helix</keyword>
<organism evidence="10 11">
    <name type="scientific">Collybiopsis confluens</name>
    <dbReference type="NCBI Taxonomy" id="2823264"/>
    <lineage>
        <taxon>Eukaryota</taxon>
        <taxon>Fungi</taxon>
        <taxon>Dikarya</taxon>
        <taxon>Basidiomycota</taxon>
        <taxon>Agaricomycotina</taxon>
        <taxon>Agaricomycetes</taxon>
        <taxon>Agaricomycetidae</taxon>
        <taxon>Agaricales</taxon>
        <taxon>Marasmiineae</taxon>
        <taxon>Omphalotaceae</taxon>
        <taxon>Collybiopsis</taxon>
    </lineage>
</organism>
<dbReference type="Proteomes" id="UP000518752">
    <property type="component" value="Unassembled WGS sequence"/>
</dbReference>
<dbReference type="GO" id="GO:0006506">
    <property type="term" value="P:GPI anchor biosynthetic process"/>
    <property type="evidence" value="ECO:0007669"/>
    <property type="project" value="UniProtKB-UniPathway"/>
</dbReference>
<accession>A0A8H5FWN3</accession>
<evidence type="ECO:0000256" key="9">
    <source>
        <dbReference type="SAM" id="Phobius"/>
    </source>
</evidence>
<sequence>MVKRKPAQKTVSTNPPRADEGPLSLPNSDSFPFAHYTSLVGVNCSLLVFVGLFFPQSTTFFGVSNFNTYPSQTTSRDRPQHSFLEPLTASPVWTLAHLCFGAIILQAWWSAWVRHWWIDNNLRGAREDKKMQKQNLEKKKLAQYAKAWMFVLSTSIAFHAILVVLGAPLISHVTQTYLLALFLAVLTVAPPAYTFGPIALSSDSESLIRRLSWTRLFAEFQIHDPIERAIVYPVVGAVLGSWLGVVPIALDWDRPWQAWPLTPAYGALTGYITGSMAALTVSAIKALADEHLRSLKNEQIQDSPLAP</sequence>
<feature type="transmembrane region" description="Helical" evidence="9">
    <location>
        <begin position="33"/>
        <end position="54"/>
    </location>
</feature>
<protein>
    <submittedName>
        <fullName evidence="10">Uncharacterized protein</fullName>
    </submittedName>
</protein>
<comment type="caution">
    <text evidence="10">The sequence shown here is derived from an EMBL/GenBank/DDBJ whole genome shotgun (WGS) entry which is preliminary data.</text>
</comment>
<feature type="region of interest" description="Disordered" evidence="8">
    <location>
        <begin position="1"/>
        <end position="23"/>
    </location>
</feature>
<comment type="subcellular location">
    <subcellularLocation>
        <location evidence="1">Endoplasmic reticulum membrane</location>
        <topology evidence="1">Multi-pass membrane protein</topology>
    </subcellularLocation>
</comment>
<feature type="transmembrane region" description="Helical" evidence="9">
    <location>
        <begin position="147"/>
        <end position="170"/>
    </location>
</feature>
<evidence type="ECO:0000256" key="2">
    <source>
        <dbReference type="ARBA" id="ARBA00004687"/>
    </source>
</evidence>
<evidence type="ECO:0000256" key="7">
    <source>
        <dbReference type="ARBA" id="ARBA00023136"/>
    </source>
</evidence>
<evidence type="ECO:0000256" key="8">
    <source>
        <dbReference type="SAM" id="MobiDB-lite"/>
    </source>
</evidence>
<evidence type="ECO:0000256" key="5">
    <source>
        <dbReference type="ARBA" id="ARBA00022824"/>
    </source>
</evidence>
<feature type="transmembrane region" description="Helical" evidence="9">
    <location>
        <begin position="270"/>
        <end position="288"/>
    </location>
</feature>
<comment type="pathway">
    <text evidence="2">Glycolipid biosynthesis; glycosylphosphatidylinositol-anchor biosynthesis.</text>
</comment>
<evidence type="ECO:0000256" key="6">
    <source>
        <dbReference type="ARBA" id="ARBA00022989"/>
    </source>
</evidence>
<dbReference type="OrthoDB" id="17366at2759"/>
<evidence type="ECO:0000313" key="11">
    <source>
        <dbReference type="Proteomes" id="UP000518752"/>
    </source>
</evidence>
<evidence type="ECO:0000256" key="3">
    <source>
        <dbReference type="ARBA" id="ARBA00022502"/>
    </source>
</evidence>
<dbReference type="GO" id="GO:0005789">
    <property type="term" value="C:endoplasmic reticulum membrane"/>
    <property type="evidence" value="ECO:0007669"/>
    <property type="project" value="UniProtKB-SubCell"/>
</dbReference>
<keyword evidence="5" id="KW-0256">Endoplasmic reticulum</keyword>
<dbReference type="Pfam" id="PF06699">
    <property type="entry name" value="PIG-F"/>
    <property type="match status" value="1"/>
</dbReference>
<evidence type="ECO:0000256" key="1">
    <source>
        <dbReference type="ARBA" id="ARBA00004477"/>
    </source>
</evidence>
<feature type="transmembrane region" description="Helical" evidence="9">
    <location>
        <begin position="176"/>
        <end position="200"/>
    </location>
</feature>
<keyword evidence="4 9" id="KW-0812">Transmembrane</keyword>
<proteinExistence type="predicted"/>
<dbReference type="EMBL" id="JAACJN010000285">
    <property type="protein sequence ID" value="KAF5351462.1"/>
    <property type="molecule type" value="Genomic_DNA"/>
</dbReference>
<feature type="transmembrane region" description="Helical" evidence="9">
    <location>
        <begin position="230"/>
        <end position="250"/>
    </location>
</feature>